<sequence>MLRTFAYGASLPMVTLGLIVYVSAAYGLVY</sequence>
<keyword evidence="3" id="KW-1185">Reference proteome</keyword>
<keyword evidence="1" id="KW-0472">Membrane</keyword>
<proteinExistence type="predicted"/>
<organism evidence="2 3">
    <name type="scientific">Roseibium denhamense</name>
    <dbReference type="NCBI Taxonomy" id="76305"/>
    <lineage>
        <taxon>Bacteria</taxon>
        <taxon>Pseudomonadati</taxon>
        <taxon>Pseudomonadota</taxon>
        <taxon>Alphaproteobacteria</taxon>
        <taxon>Hyphomicrobiales</taxon>
        <taxon>Stappiaceae</taxon>
        <taxon>Roseibium</taxon>
    </lineage>
</organism>
<name>A0ABY1PM82_9HYPH</name>
<reference evidence="2 3" key="1">
    <citation type="submission" date="2017-05" db="EMBL/GenBank/DDBJ databases">
        <authorList>
            <person name="Varghese N."/>
            <person name="Submissions S."/>
        </authorList>
    </citation>
    <scope>NUCLEOTIDE SEQUENCE [LARGE SCALE GENOMIC DNA]</scope>
    <source>
        <strain evidence="2 3">DSM 15949</strain>
    </source>
</reference>
<comment type="caution">
    <text evidence="2">The sequence shown here is derived from an EMBL/GenBank/DDBJ whole genome shotgun (WGS) entry which is preliminary data.</text>
</comment>
<evidence type="ECO:0000313" key="3">
    <source>
        <dbReference type="Proteomes" id="UP001157914"/>
    </source>
</evidence>
<accession>A0ABY1PM82</accession>
<dbReference type="Proteomes" id="UP001157914">
    <property type="component" value="Unassembled WGS sequence"/>
</dbReference>
<dbReference type="EMBL" id="FXTT01000006">
    <property type="protein sequence ID" value="SMP35690.1"/>
    <property type="molecule type" value="Genomic_DNA"/>
</dbReference>
<feature type="transmembrane region" description="Helical" evidence="1">
    <location>
        <begin position="6"/>
        <end position="29"/>
    </location>
</feature>
<evidence type="ECO:0000256" key="1">
    <source>
        <dbReference type="SAM" id="Phobius"/>
    </source>
</evidence>
<evidence type="ECO:0000313" key="2">
    <source>
        <dbReference type="EMBL" id="SMP35690.1"/>
    </source>
</evidence>
<keyword evidence="1" id="KW-0812">Transmembrane</keyword>
<keyword evidence="1" id="KW-1133">Transmembrane helix</keyword>
<gene>
    <name evidence="2" type="ORF">SAMN06265374_4078</name>
</gene>
<protein>
    <submittedName>
        <fullName evidence="2">Uncharacterized protein</fullName>
    </submittedName>
</protein>